<reference evidence="1 2" key="1">
    <citation type="journal article" date="2020" name="Cell">
        <title>Large-Scale Comparative Analyses of Tick Genomes Elucidate Their Genetic Diversity and Vector Capacities.</title>
        <authorList>
            <consortium name="Tick Genome and Microbiome Consortium (TIGMIC)"/>
            <person name="Jia N."/>
            <person name="Wang J."/>
            <person name="Shi W."/>
            <person name="Du L."/>
            <person name="Sun Y."/>
            <person name="Zhan W."/>
            <person name="Jiang J.F."/>
            <person name="Wang Q."/>
            <person name="Zhang B."/>
            <person name="Ji P."/>
            <person name="Bell-Sakyi L."/>
            <person name="Cui X.M."/>
            <person name="Yuan T.T."/>
            <person name="Jiang B.G."/>
            <person name="Yang W.F."/>
            <person name="Lam T.T."/>
            <person name="Chang Q.C."/>
            <person name="Ding S.J."/>
            <person name="Wang X.J."/>
            <person name="Zhu J.G."/>
            <person name="Ruan X.D."/>
            <person name="Zhao L."/>
            <person name="Wei J.T."/>
            <person name="Ye R.Z."/>
            <person name="Que T.C."/>
            <person name="Du C.H."/>
            <person name="Zhou Y.H."/>
            <person name="Cheng J.X."/>
            <person name="Dai P.F."/>
            <person name="Guo W.B."/>
            <person name="Han X.H."/>
            <person name="Huang E.J."/>
            <person name="Li L.F."/>
            <person name="Wei W."/>
            <person name="Gao Y.C."/>
            <person name="Liu J.Z."/>
            <person name="Shao H.Z."/>
            <person name="Wang X."/>
            <person name="Wang C.C."/>
            <person name="Yang T.C."/>
            <person name="Huo Q.B."/>
            <person name="Li W."/>
            <person name="Chen H.Y."/>
            <person name="Chen S.E."/>
            <person name="Zhou L.G."/>
            <person name="Ni X.B."/>
            <person name="Tian J.H."/>
            <person name="Sheng Y."/>
            <person name="Liu T."/>
            <person name="Pan Y.S."/>
            <person name="Xia L.Y."/>
            <person name="Li J."/>
            <person name="Zhao F."/>
            <person name="Cao W.C."/>
        </authorList>
    </citation>
    <scope>NUCLEOTIDE SEQUENCE [LARGE SCALE GENOMIC DNA]</scope>
    <source>
        <strain evidence="1">Iper-2018</strain>
    </source>
</reference>
<comment type="caution">
    <text evidence="1">The sequence shown here is derived from an EMBL/GenBank/DDBJ whole genome shotgun (WGS) entry which is preliminary data.</text>
</comment>
<sequence length="199" mass="21721">MVRQVADRAGEQHKERAIGDGVDFLKDTVLRIINLIFISLGYSQLDEIQEEASYKLTWLPTLFVTGMVDCVVEIVACILLVKAASDDNRYLLIPWLVYNSLCIISHVVGAIHFFFVSVYVGLAGVIGGILVIILSVRIYIFVIVAVYYKLLLQSLPFVLQSDEEVELISHGGSPGLESNGSGASPDFGGSLVEFPGVSI</sequence>
<keyword evidence="2" id="KW-1185">Reference proteome</keyword>
<evidence type="ECO:0000313" key="1">
    <source>
        <dbReference type="EMBL" id="KAG0421020.1"/>
    </source>
</evidence>
<proteinExistence type="predicted"/>
<protein>
    <submittedName>
        <fullName evidence="1">Uncharacterized protein</fullName>
    </submittedName>
</protein>
<gene>
    <name evidence="1" type="ORF">HPB47_003078</name>
</gene>
<name>A0AC60PKH6_IXOPE</name>
<evidence type="ECO:0000313" key="2">
    <source>
        <dbReference type="Proteomes" id="UP000805193"/>
    </source>
</evidence>
<dbReference type="Proteomes" id="UP000805193">
    <property type="component" value="Unassembled WGS sequence"/>
</dbReference>
<dbReference type="EMBL" id="JABSTQ010010436">
    <property type="protein sequence ID" value="KAG0421020.1"/>
    <property type="molecule type" value="Genomic_DNA"/>
</dbReference>
<organism evidence="1 2">
    <name type="scientific">Ixodes persulcatus</name>
    <name type="common">Taiga tick</name>
    <dbReference type="NCBI Taxonomy" id="34615"/>
    <lineage>
        <taxon>Eukaryota</taxon>
        <taxon>Metazoa</taxon>
        <taxon>Ecdysozoa</taxon>
        <taxon>Arthropoda</taxon>
        <taxon>Chelicerata</taxon>
        <taxon>Arachnida</taxon>
        <taxon>Acari</taxon>
        <taxon>Parasitiformes</taxon>
        <taxon>Ixodida</taxon>
        <taxon>Ixodoidea</taxon>
        <taxon>Ixodidae</taxon>
        <taxon>Ixodinae</taxon>
        <taxon>Ixodes</taxon>
    </lineage>
</organism>
<accession>A0AC60PKH6</accession>